<dbReference type="InterPro" id="IPR052740">
    <property type="entry name" value="CE4"/>
</dbReference>
<feature type="region of interest" description="Disordered" evidence="1">
    <location>
        <begin position="27"/>
        <end position="82"/>
    </location>
</feature>
<dbReference type="PANTHER" id="PTHR45985:SF3">
    <property type="entry name" value="CHITIN DEACETYLASE-LIKE 4"/>
    <property type="match status" value="1"/>
</dbReference>
<organism evidence="3 4">
    <name type="scientific">Streptomyces spirodelae</name>
    <dbReference type="NCBI Taxonomy" id="2812904"/>
    <lineage>
        <taxon>Bacteria</taxon>
        <taxon>Bacillati</taxon>
        <taxon>Actinomycetota</taxon>
        <taxon>Actinomycetes</taxon>
        <taxon>Kitasatosporales</taxon>
        <taxon>Streptomycetaceae</taxon>
        <taxon>Streptomyces</taxon>
    </lineage>
</organism>
<comment type="caution">
    <text evidence="3">The sequence shown here is derived from an EMBL/GenBank/DDBJ whole genome shotgun (WGS) entry which is preliminary data.</text>
</comment>
<proteinExistence type="predicted"/>
<dbReference type="Gene3D" id="3.20.20.370">
    <property type="entry name" value="Glycoside hydrolase/deacetylase"/>
    <property type="match status" value="1"/>
</dbReference>
<dbReference type="RefSeq" id="WP_209266221.1">
    <property type="nucleotide sequence ID" value="NZ_JAFFZN010000016.1"/>
</dbReference>
<gene>
    <name evidence="3" type="ORF">JW592_18410</name>
</gene>
<feature type="region of interest" description="Disordered" evidence="1">
    <location>
        <begin position="400"/>
        <end position="422"/>
    </location>
</feature>
<feature type="compositionally biased region" description="Polar residues" evidence="1">
    <location>
        <begin position="58"/>
        <end position="68"/>
    </location>
</feature>
<reference evidence="3 4" key="1">
    <citation type="submission" date="2021-02" db="EMBL/GenBank/DDBJ databases">
        <title>Streptomyces spirodelae sp. nov., isolated from duckweed.</title>
        <authorList>
            <person name="Saimee Y."/>
            <person name="Duangmal K."/>
        </authorList>
    </citation>
    <scope>NUCLEOTIDE SEQUENCE [LARGE SCALE GENOMIC DNA]</scope>
    <source>
        <strain evidence="3 4">DW4-2</strain>
    </source>
</reference>
<dbReference type="PANTHER" id="PTHR45985">
    <property type="match status" value="1"/>
</dbReference>
<dbReference type="InterPro" id="IPR011330">
    <property type="entry name" value="Glyco_hydro/deAcase_b/a-brl"/>
</dbReference>
<keyword evidence="4" id="KW-1185">Reference proteome</keyword>
<evidence type="ECO:0000256" key="1">
    <source>
        <dbReference type="SAM" id="MobiDB-lite"/>
    </source>
</evidence>
<dbReference type="SUPFAM" id="SSF88713">
    <property type="entry name" value="Glycoside hydrolase/deacetylase"/>
    <property type="match status" value="1"/>
</dbReference>
<accession>A0ABS3WWA4</accession>
<dbReference type="PROSITE" id="PS51257">
    <property type="entry name" value="PROKAR_LIPOPROTEIN"/>
    <property type="match status" value="1"/>
</dbReference>
<feature type="signal peptide" evidence="2">
    <location>
        <begin position="1"/>
        <end position="25"/>
    </location>
</feature>
<evidence type="ECO:0000313" key="4">
    <source>
        <dbReference type="Proteomes" id="UP001518976"/>
    </source>
</evidence>
<sequence>MAAMRRRPALTAVLPAALALALASAGCSGGDGAHEPEESPAGAPQARPGAKGQLLGDGSTSLTGRQPFQPTPRRLAPGKKPPQFVVFSWDGAGEDGKRLFSRFRKAGKKYGAAQTYFLSGVYTLPEDEAKRYSPPGHEPGASDIGYLKDENVRATLRQVRKAWLDGSEIGTHFNGHFCGPDGVDTWSVEQWKSEIKQARWFVQHWKTTTGWEKARALPFDYERELIGGRTPCLEGQENLLKAAEQMGFRYDSSGNGTQVWPGKRHGLWDLPLQQVPVPGRGFETLSMDYNFLVNQSGTVDGDVEKRPYWQRQMRDGLLQGFERAYKGNRAPMIIGNHFEDWNGGIYMDAVEDVMKTVCRKDGVRCVSFRQLVDWLDAQDPRMLAKLRTLAVGEKPSGGWRSFLRGTGKSGNPPGEAKAAKAG</sequence>
<evidence type="ECO:0008006" key="5">
    <source>
        <dbReference type="Google" id="ProtNLM"/>
    </source>
</evidence>
<name>A0ABS3WWA4_9ACTN</name>
<protein>
    <recommendedName>
        <fullName evidence="5">Lipoprotein</fullName>
    </recommendedName>
</protein>
<feature type="chain" id="PRO_5047487117" description="Lipoprotein" evidence="2">
    <location>
        <begin position="26"/>
        <end position="422"/>
    </location>
</feature>
<keyword evidence="2" id="KW-0732">Signal</keyword>
<dbReference type="Proteomes" id="UP001518976">
    <property type="component" value="Unassembled WGS sequence"/>
</dbReference>
<dbReference type="EMBL" id="JAFFZN010000016">
    <property type="protein sequence ID" value="MBO8187420.1"/>
    <property type="molecule type" value="Genomic_DNA"/>
</dbReference>
<evidence type="ECO:0000313" key="3">
    <source>
        <dbReference type="EMBL" id="MBO8187420.1"/>
    </source>
</evidence>
<evidence type="ECO:0000256" key="2">
    <source>
        <dbReference type="SAM" id="SignalP"/>
    </source>
</evidence>